<feature type="region of interest" description="Disordered" evidence="1">
    <location>
        <begin position="98"/>
        <end position="134"/>
    </location>
</feature>
<organism evidence="2 3">
    <name type="scientific">Plakobranchus ocellatus</name>
    <dbReference type="NCBI Taxonomy" id="259542"/>
    <lineage>
        <taxon>Eukaryota</taxon>
        <taxon>Metazoa</taxon>
        <taxon>Spiralia</taxon>
        <taxon>Lophotrochozoa</taxon>
        <taxon>Mollusca</taxon>
        <taxon>Gastropoda</taxon>
        <taxon>Heterobranchia</taxon>
        <taxon>Euthyneura</taxon>
        <taxon>Panpulmonata</taxon>
        <taxon>Sacoglossa</taxon>
        <taxon>Placobranchoidea</taxon>
        <taxon>Plakobranchidae</taxon>
        <taxon>Plakobranchus</taxon>
    </lineage>
</organism>
<accession>A0AAV4BJH9</accession>
<keyword evidence="3" id="KW-1185">Reference proteome</keyword>
<evidence type="ECO:0000313" key="2">
    <source>
        <dbReference type="EMBL" id="GFO19640.1"/>
    </source>
</evidence>
<feature type="compositionally biased region" description="Basic and acidic residues" evidence="1">
    <location>
        <begin position="125"/>
        <end position="134"/>
    </location>
</feature>
<sequence>MEPALVLSPSTVTSPLWGKEGPQGFNSFSTRTQRLPRSPAKRNLARNSSRTPGLQRSFTYRTMRRTSTWDGLSSFPRKMTSRSAKRAWTFEANQLQTERQKCVGARLPSDSTSGDGYTVSSTNTDNKEKRKQDT</sequence>
<evidence type="ECO:0000313" key="3">
    <source>
        <dbReference type="Proteomes" id="UP000735302"/>
    </source>
</evidence>
<protein>
    <submittedName>
        <fullName evidence="2">Uncharacterized protein</fullName>
    </submittedName>
</protein>
<proteinExistence type="predicted"/>
<gene>
    <name evidence="2" type="ORF">PoB_004614500</name>
</gene>
<feature type="region of interest" description="Disordered" evidence="1">
    <location>
        <begin position="1"/>
        <end position="57"/>
    </location>
</feature>
<evidence type="ECO:0000256" key="1">
    <source>
        <dbReference type="SAM" id="MobiDB-lite"/>
    </source>
</evidence>
<dbReference type="AlphaFoldDB" id="A0AAV4BJH9"/>
<name>A0AAV4BJH9_9GAST</name>
<feature type="compositionally biased region" description="Polar residues" evidence="1">
    <location>
        <begin position="45"/>
        <end position="57"/>
    </location>
</feature>
<comment type="caution">
    <text evidence="2">The sequence shown here is derived from an EMBL/GenBank/DDBJ whole genome shotgun (WGS) entry which is preliminary data.</text>
</comment>
<reference evidence="2 3" key="1">
    <citation type="journal article" date="2021" name="Elife">
        <title>Chloroplast acquisition without the gene transfer in kleptoplastic sea slugs, Plakobranchus ocellatus.</title>
        <authorList>
            <person name="Maeda T."/>
            <person name="Takahashi S."/>
            <person name="Yoshida T."/>
            <person name="Shimamura S."/>
            <person name="Takaki Y."/>
            <person name="Nagai Y."/>
            <person name="Toyoda A."/>
            <person name="Suzuki Y."/>
            <person name="Arimoto A."/>
            <person name="Ishii H."/>
            <person name="Satoh N."/>
            <person name="Nishiyama T."/>
            <person name="Hasebe M."/>
            <person name="Maruyama T."/>
            <person name="Minagawa J."/>
            <person name="Obokata J."/>
            <person name="Shigenobu S."/>
        </authorList>
    </citation>
    <scope>NUCLEOTIDE SEQUENCE [LARGE SCALE GENOMIC DNA]</scope>
</reference>
<dbReference type="EMBL" id="BLXT01005072">
    <property type="protein sequence ID" value="GFO19640.1"/>
    <property type="molecule type" value="Genomic_DNA"/>
</dbReference>
<dbReference type="Proteomes" id="UP000735302">
    <property type="component" value="Unassembled WGS sequence"/>
</dbReference>
<feature type="compositionally biased region" description="Polar residues" evidence="1">
    <location>
        <begin position="109"/>
        <end position="124"/>
    </location>
</feature>
<feature type="compositionally biased region" description="Polar residues" evidence="1">
    <location>
        <begin position="24"/>
        <end position="35"/>
    </location>
</feature>